<reference evidence="1 2" key="1">
    <citation type="submission" date="2023-05" db="EMBL/GenBank/DDBJ databases">
        <title>Lithophilousrod everest ZFBP1038 complete genpme.</title>
        <authorList>
            <person name="Tian M."/>
        </authorList>
    </citation>
    <scope>NUCLEOTIDE SEQUENCE [LARGE SCALE GENOMIC DNA]</scope>
    <source>
        <strain evidence="1 2">ZFBP1038</strain>
    </source>
</reference>
<accession>A0ABY8QQL9</accession>
<protein>
    <recommendedName>
        <fullName evidence="3">CobQ/CobB/MinD/ParA nucleotide binding domain-containing protein</fullName>
    </recommendedName>
</protein>
<evidence type="ECO:0000313" key="2">
    <source>
        <dbReference type="Proteomes" id="UP001209083"/>
    </source>
</evidence>
<proteinExistence type="predicted"/>
<dbReference type="Proteomes" id="UP001209083">
    <property type="component" value="Chromosome"/>
</dbReference>
<dbReference type="RefSeq" id="WP_349637461.1">
    <property type="nucleotide sequence ID" value="NZ_CP090958.1"/>
</dbReference>
<dbReference type="EMBL" id="CP090958">
    <property type="protein sequence ID" value="WGW10681.1"/>
    <property type="molecule type" value="Genomic_DNA"/>
</dbReference>
<name>A0ABY8QQL9_9MICO</name>
<dbReference type="SUPFAM" id="SSF52540">
    <property type="entry name" value="P-loop containing nucleoside triphosphate hydrolases"/>
    <property type="match status" value="1"/>
</dbReference>
<keyword evidence="2" id="KW-1185">Reference proteome</keyword>
<sequence>MRDVSAEVEPNLRVLTGISQADRWPELRDAALENVFDVARSCADFTIIDCAGVLEADEELSFDTTAPRRNAGTLTALAAADTVYAVGAADPIGLQRLLRGLDELREHVPGDSIRVVINKLRSSAVGPAPERRVRASLARFGGLGDLVTVPDDRAACDQALLRGLALRTANRNSTARTAIHGLAAGLARDFGFSSRALQRVADKQGGKMREWGRLRSFRSMWRLRRAVRDIGAAE</sequence>
<organism evidence="1 2">
    <name type="scientific">Saxibacter everestensis</name>
    <dbReference type="NCBI Taxonomy" id="2909229"/>
    <lineage>
        <taxon>Bacteria</taxon>
        <taxon>Bacillati</taxon>
        <taxon>Actinomycetota</taxon>
        <taxon>Actinomycetes</taxon>
        <taxon>Micrococcales</taxon>
        <taxon>Brevibacteriaceae</taxon>
        <taxon>Saxibacter</taxon>
    </lineage>
</organism>
<gene>
    <name evidence="1" type="ORF">LWF01_11115</name>
</gene>
<dbReference type="InterPro" id="IPR027417">
    <property type="entry name" value="P-loop_NTPase"/>
</dbReference>
<evidence type="ECO:0000313" key="1">
    <source>
        <dbReference type="EMBL" id="WGW10681.1"/>
    </source>
</evidence>
<dbReference type="Gene3D" id="3.40.50.300">
    <property type="entry name" value="P-loop containing nucleotide triphosphate hydrolases"/>
    <property type="match status" value="1"/>
</dbReference>
<evidence type="ECO:0008006" key="3">
    <source>
        <dbReference type="Google" id="ProtNLM"/>
    </source>
</evidence>